<dbReference type="AlphaFoldDB" id="G4TXJ7"/>
<evidence type="ECO:0000313" key="1">
    <source>
        <dbReference type="EMBL" id="CCA76040.1"/>
    </source>
</evidence>
<name>G4TXJ7_SERID</name>
<evidence type="ECO:0000313" key="2">
    <source>
        <dbReference type="Proteomes" id="UP000007148"/>
    </source>
</evidence>
<sequence>MNVPSPGGLHMASIYRLPTETMRSILLYSYKEHGLSRWNLACIDSRTRRIVVSTPLFWTSISVDYRDYKGQDFESLLELLRTQLRRCGPVVPLSVAWLTSTTERHMARLLQLFIDNNAPLNRWKRLIVKANGIFPTAMLNQERLGEFTRLERLVIAGSYPHFFFHHLEKTQNLENLKELTVHSELVPYDELSMALPRVMSAIKKLEIKTRSTFSLGIEPNIFALKCDKLEKHCRFPHLQELTVNTCSIQLKPASIPLVTHLDVRDERP</sequence>
<reference evidence="1 2" key="1">
    <citation type="journal article" date="2011" name="PLoS Pathog.">
        <title>Endophytic Life Strategies Decoded by Genome and Transcriptome Analyses of the Mutualistic Root Symbiont Piriformospora indica.</title>
        <authorList>
            <person name="Zuccaro A."/>
            <person name="Lahrmann U."/>
            <person name="Guldener U."/>
            <person name="Langen G."/>
            <person name="Pfiffi S."/>
            <person name="Biedenkopf D."/>
            <person name="Wong P."/>
            <person name="Samans B."/>
            <person name="Grimm C."/>
            <person name="Basiewicz M."/>
            <person name="Murat C."/>
            <person name="Martin F."/>
            <person name="Kogel K.H."/>
        </authorList>
    </citation>
    <scope>NUCLEOTIDE SEQUENCE [LARGE SCALE GENOMIC DNA]</scope>
    <source>
        <strain evidence="1 2">DSM 11827</strain>
    </source>
</reference>
<dbReference type="EMBL" id="CAFZ01000587">
    <property type="protein sequence ID" value="CCA76040.1"/>
    <property type="molecule type" value="Genomic_DNA"/>
</dbReference>
<dbReference type="HOGENOM" id="CLU_1038689_0_0_1"/>
<dbReference type="Proteomes" id="UP000007148">
    <property type="component" value="Unassembled WGS sequence"/>
</dbReference>
<proteinExistence type="predicted"/>
<gene>
    <name evidence="1" type="ORF">PIIN_10040</name>
</gene>
<comment type="caution">
    <text evidence="1">The sequence shown here is derived from an EMBL/GenBank/DDBJ whole genome shotgun (WGS) entry which is preliminary data.</text>
</comment>
<protein>
    <recommendedName>
        <fullName evidence="3">F-box domain-containing protein</fullName>
    </recommendedName>
</protein>
<keyword evidence="2" id="KW-1185">Reference proteome</keyword>
<accession>G4TXJ7</accession>
<dbReference type="OrthoDB" id="3365698at2759"/>
<organism evidence="1 2">
    <name type="scientific">Serendipita indica (strain DSM 11827)</name>
    <name type="common">Root endophyte fungus</name>
    <name type="synonym">Piriformospora indica</name>
    <dbReference type="NCBI Taxonomy" id="1109443"/>
    <lineage>
        <taxon>Eukaryota</taxon>
        <taxon>Fungi</taxon>
        <taxon>Dikarya</taxon>
        <taxon>Basidiomycota</taxon>
        <taxon>Agaricomycotina</taxon>
        <taxon>Agaricomycetes</taxon>
        <taxon>Sebacinales</taxon>
        <taxon>Serendipitaceae</taxon>
        <taxon>Serendipita</taxon>
    </lineage>
</organism>
<evidence type="ECO:0008006" key="3">
    <source>
        <dbReference type="Google" id="ProtNLM"/>
    </source>
</evidence>
<dbReference type="InParanoid" id="G4TXJ7"/>